<dbReference type="InterPro" id="IPR000847">
    <property type="entry name" value="LysR_HTH_N"/>
</dbReference>
<dbReference type="Pfam" id="PF00126">
    <property type="entry name" value="HTH_1"/>
    <property type="match status" value="1"/>
</dbReference>
<evidence type="ECO:0000256" key="3">
    <source>
        <dbReference type="ARBA" id="ARBA00023125"/>
    </source>
</evidence>
<dbReference type="PANTHER" id="PTHR30346">
    <property type="entry name" value="TRANSCRIPTIONAL DUAL REGULATOR HCAR-RELATED"/>
    <property type="match status" value="1"/>
</dbReference>
<evidence type="ECO:0000256" key="5">
    <source>
        <dbReference type="ARBA" id="ARBA00023163"/>
    </source>
</evidence>
<keyword evidence="3" id="KW-0238">DNA-binding</keyword>
<dbReference type="Proteomes" id="UP001055156">
    <property type="component" value="Unassembled WGS sequence"/>
</dbReference>
<comment type="similarity">
    <text evidence="1">Belongs to the LysR transcriptional regulatory family.</text>
</comment>
<protein>
    <submittedName>
        <fullName evidence="7">Hydrogen peroxide-inducible genes activator</fullName>
    </submittedName>
</protein>
<dbReference type="PANTHER" id="PTHR30346:SF26">
    <property type="entry name" value="HYDROGEN PEROXIDE-INDUCIBLE GENES ACTIVATOR"/>
    <property type="match status" value="1"/>
</dbReference>
<dbReference type="Pfam" id="PF03466">
    <property type="entry name" value="LysR_substrate"/>
    <property type="match status" value="1"/>
</dbReference>
<organism evidence="7 8">
    <name type="scientific">Methylobacterium organophilum</name>
    <dbReference type="NCBI Taxonomy" id="410"/>
    <lineage>
        <taxon>Bacteria</taxon>
        <taxon>Pseudomonadati</taxon>
        <taxon>Pseudomonadota</taxon>
        <taxon>Alphaproteobacteria</taxon>
        <taxon>Hyphomicrobiales</taxon>
        <taxon>Methylobacteriaceae</taxon>
        <taxon>Methylobacterium</taxon>
    </lineage>
</organism>
<evidence type="ECO:0000256" key="2">
    <source>
        <dbReference type="ARBA" id="ARBA00023015"/>
    </source>
</evidence>
<keyword evidence="5" id="KW-0804">Transcription</keyword>
<gene>
    <name evidence="7" type="primary">oxyR_3</name>
    <name evidence="7" type="ORF">LKMONMHP_2370</name>
</gene>
<evidence type="ECO:0000259" key="6">
    <source>
        <dbReference type="PROSITE" id="PS50931"/>
    </source>
</evidence>
<dbReference type="InterPro" id="IPR036390">
    <property type="entry name" value="WH_DNA-bd_sf"/>
</dbReference>
<accession>A0ABQ4T756</accession>
<dbReference type="CDD" id="cd08411">
    <property type="entry name" value="PBP2_OxyR"/>
    <property type="match status" value="1"/>
</dbReference>
<keyword evidence="2" id="KW-0805">Transcription regulation</keyword>
<evidence type="ECO:0000313" key="7">
    <source>
        <dbReference type="EMBL" id="GJE27510.1"/>
    </source>
</evidence>
<keyword evidence="4" id="KW-0010">Activator</keyword>
<reference evidence="7" key="1">
    <citation type="journal article" date="2021" name="Front. Microbiol.">
        <title>Comprehensive Comparative Genomics and Phenotyping of Methylobacterium Species.</title>
        <authorList>
            <person name="Alessa O."/>
            <person name="Ogura Y."/>
            <person name="Fujitani Y."/>
            <person name="Takami H."/>
            <person name="Hayashi T."/>
            <person name="Sahin N."/>
            <person name="Tani A."/>
        </authorList>
    </citation>
    <scope>NUCLEOTIDE SEQUENCE</scope>
    <source>
        <strain evidence="7">NBRC 15689</strain>
    </source>
</reference>
<feature type="domain" description="HTH lysR-type" evidence="6">
    <location>
        <begin position="2"/>
        <end position="59"/>
    </location>
</feature>
<dbReference type="EMBL" id="BPQV01000006">
    <property type="protein sequence ID" value="GJE27510.1"/>
    <property type="molecule type" value="Genomic_DNA"/>
</dbReference>
<name>A0ABQ4T756_METOR</name>
<dbReference type="Gene3D" id="3.40.190.10">
    <property type="entry name" value="Periplasmic binding protein-like II"/>
    <property type="match status" value="2"/>
</dbReference>
<dbReference type="SUPFAM" id="SSF53850">
    <property type="entry name" value="Periplasmic binding protein-like II"/>
    <property type="match status" value="1"/>
</dbReference>
<dbReference type="RefSeq" id="WP_238311364.1">
    <property type="nucleotide sequence ID" value="NZ_BPQV01000006.1"/>
</dbReference>
<dbReference type="PROSITE" id="PS50931">
    <property type="entry name" value="HTH_LYSR"/>
    <property type="match status" value="1"/>
</dbReference>
<dbReference type="Gene3D" id="1.10.10.10">
    <property type="entry name" value="Winged helix-like DNA-binding domain superfamily/Winged helix DNA-binding domain"/>
    <property type="match status" value="1"/>
</dbReference>
<dbReference type="PRINTS" id="PR00039">
    <property type="entry name" value="HTHLYSR"/>
</dbReference>
<evidence type="ECO:0000256" key="1">
    <source>
        <dbReference type="ARBA" id="ARBA00009437"/>
    </source>
</evidence>
<evidence type="ECO:0000256" key="4">
    <source>
        <dbReference type="ARBA" id="ARBA00023159"/>
    </source>
</evidence>
<sequence>MPSIQQLRYLIAVADTLNFSRAAEACHVTQPTLSMQIKEMEDRLGIRLIERTRARVILTPVGTEIVRRARTVLAEVEDIRTIARQDDPKALQGKLLFGVVQTVGAYVLSVAMPTLKTAFPHLRVVIREDRAENLPAKLADGTYEVLLLPDRPRHHDFTSVTLLQEPLHVVLPSDHRLAARERIDPEDLAGETILTMERGHRIHDPIAAFCEQVGAIHARDYAGTTLDTLRLMVTTGQGLTLLPALYVRSDVLRETLIVARPLSSGAPVRNLTMSWRSTSPKHETYSVLATTIAECLVPWGLTGQGIPAL</sequence>
<dbReference type="InterPro" id="IPR005119">
    <property type="entry name" value="LysR_subst-bd"/>
</dbReference>
<dbReference type="SUPFAM" id="SSF46785">
    <property type="entry name" value="Winged helix' DNA-binding domain"/>
    <property type="match status" value="1"/>
</dbReference>
<reference evidence="7" key="2">
    <citation type="submission" date="2021-08" db="EMBL/GenBank/DDBJ databases">
        <authorList>
            <person name="Tani A."/>
            <person name="Ola A."/>
            <person name="Ogura Y."/>
            <person name="Katsura K."/>
            <person name="Hayashi T."/>
        </authorList>
    </citation>
    <scope>NUCLEOTIDE SEQUENCE</scope>
    <source>
        <strain evidence="7">NBRC 15689</strain>
    </source>
</reference>
<comment type="caution">
    <text evidence="7">The sequence shown here is derived from an EMBL/GenBank/DDBJ whole genome shotgun (WGS) entry which is preliminary data.</text>
</comment>
<keyword evidence="8" id="KW-1185">Reference proteome</keyword>
<proteinExistence type="inferred from homology"/>
<dbReference type="InterPro" id="IPR036388">
    <property type="entry name" value="WH-like_DNA-bd_sf"/>
</dbReference>
<evidence type="ECO:0000313" key="8">
    <source>
        <dbReference type="Proteomes" id="UP001055156"/>
    </source>
</evidence>